<dbReference type="Proteomes" id="UP000054995">
    <property type="component" value="Unassembled WGS sequence"/>
</dbReference>
<gene>
    <name evidence="1" type="ORF">T4D_1425</name>
</gene>
<organism evidence="1 2">
    <name type="scientific">Trichinella pseudospiralis</name>
    <name type="common">Parasitic roundworm</name>
    <dbReference type="NCBI Taxonomy" id="6337"/>
    <lineage>
        <taxon>Eukaryota</taxon>
        <taxon>Metazoa</taxon>
        <taxon>Ecdysozoa</taxon>
        <taxon>Nematoda</taxon>
        <taxon>Enoplea</taxon>
        <taxon>Dorylaimia</taxon>
        <taxon>Trichinellida</taxon>
        <taxon>Trichinellidae</taxon>
        <taxon>Trichinella</taxon>
    </lineage>
</organism>
<sequence>MLVGKIFNFDIRHLQAYVLSLQFNYSDTTIAMEMNNKYYNFIFALSYQDKLICFIEYLCSKVEHEYIYELVCMYV</sequence>
<evidence type="ECO:0000313" key="2">
    <source>
        <dbReference type="Proteomes" id="UP000054995"/>
    </source>
</evidence>
<name>A0A0V1F8L8_TRIPS</name>
<reference evidence="1 2" key="1">
    <citation type="submission" date="2015-01" db="EMBL/GenBank/DDBJ databases">
        <title>Evolution of Trichinella species and genotypes.</title>
        <authorList>
            <person name="Korhonen P.K."/>
            <person name="Edoardo P."/>
            <person name="Giuseppe L.R."/>
            <person name="Gasser R.B."/>
        </authorList>
    </citation>
    <scope>NUCLEOTIDE SEQUENCE [LARGE SCALE GENOMIC DNA]</scope>
    <source>
        <strain evidence="1">ISS470</strain>
    </source>
</reference>
<dbReference type="EMBL" id="JYDT01000177">
    <property type="protein sequence ID" value="KRY82375.1"/>
    <property type="molecule type" value="Genomic_DNA"/>
</dbReference>
<protein>
    <submittedName>
        <fullName evidence="1">Uncharacterized protein</fullName>
    </submittedName>
</protein>
<proteinExistence type="predicted"/>
<accession>A0A0V1F8L8</accession>
<evidence type="ECO:0000313" key="1">
    <source>
        <dbReference type="EMBL" id="KRY82375.1"/>
    </source>
</evidence>
<comment type="caution">
    <text evidence="1">The sequence shown here is derived from an EMBL/GenBank/DDBJ whole genome shotgun (WGS) entry which is preliminary data.</text>
</comment>
<dbReference type="AlphaFoldDB" id="A0A0V1F8L8"/>
<keyword evidence="2" id="KW-1185">Reference proteome</keyword>